<proteinExistence type="predicted"/>
<keyword evidence="4" id="KW-1185">Reference proteome</keyword>
<dbReference type="RefSeq" id="WP_246466212.1">
    <property type="nucleotide sequence ID" value="NZ_JACHMN010000002.1"/>
</dbReference>
<dbReference type="AlphaFoldDB" id="A0A841BLL6"/>
<dbReference type="GO" id="GO:0000150">
    <property type="term" value="F:DNA strand exchange activity"/>
    <property type="evidence" value="ECO:0007669"/>
    <property type="project" value="InterPro"/>
</dbReference>
<dbReference type="InterPro" id="IPR011109">
    <property type="entry name" value="DNA_bind_recombinase_dom"/>
</dbReference>
<dbReference type="EMBL" id="JACHMN010000002">
    <property type="protein sequence ID" value="MBB5868089.1"/>
    <property type="molecule type" value="Genomic_DNA"/>
</dbReference>
<dbReference type="Gene3D" id="3.90.1750.20">
    <property type="entry name" value="Putative Large Serine Recombinase, Chain B, Domain 2"/>
    <property type="match status" value="1"/>
</dbReference>
<protein>
    <submittedName>
        <fullName evidence="3">DNA invertase Pin-like site-specific DNA recombinase</fullName>
    </submittedName>
</protein>
<dbReference type="GO" id="GO:0003677">
    <property type="term" value="F:DNA binding"/>
    <property type="evidence" value="ECO:0007669"/>
    <property type="project" value="InterPro"/>
</dbReference>
<dbReference type="Proteomes" id="UP000587527">
    <property type="component" value="Unassembled WGS sequence"/>
</dbReference>
<comment type="caution">
    <text evidence="3">The sequence shown here is derived from an EMBL/GenBank/DDBJ whole genome shotgun (WGS) entry which is preliminary data.</text>
</comment>
<dbReference type="PROSITE" id="PS51737">
    <property type="entry name" value="RECOMBINASE_DNA_BIND"/>
    <property type="match status" value="1"/>
</dbReference>
<dbReference type="Pfam" id="PF07508">
    <property type="entry name" value="Recombinase"/>
    <property type="match status" value="1"/>
</dbReference>
<accession>A0A841BLL6</accession>
<feature type="region of interest" description="Disordered" evidence="1">
    <location>
        <begin position="422"/>
        <end position="444"/>
    </location>
</feature>
<evidence type="ECO:0000313" key="4">
    <source>
        <dbReference type="Proteomes" id="UP000587527"/>
    </source>
</evidence>
<dbReference type="PANTHER" id="PTHR30461:SF23">
    <property type="entry name" value="DNA RECOMBINASE-RELATED"/>
    <property type="match status" value="1"/>
</dbReference>
<feature type="domain" description="Recombinase" evidence="2">
    <location>
        <begin position="154"/>
        <end position="315"/>
    </location>
</feature>
<dbReference type="InterPro" id="IPR038109">
    <property type="entry name" value="DNA_bind_recomb_sf"/>
</dbReference>
<gene>
    <name evidence="3" type="ORF">F4553_001468</name>
</gene>
<reference evidence="3 4" key="1">
    <citation type="submission" date="2020-08" db="EMBL/GenBank/DDBJ databases">
        <title>Sequencing the genomes of 1000 actinobacteria strains.</title>
        <authorList>
            <person name="Klenk H.-P."/>
        </authorList>
    </citation>
    <scope>NUCLEOTIDE SEQUENCE [LARGE SCALE GENOMIC DNA]</scope>
    <source>
        <strain evidence="3 4">DSM 45362</strain>
    </source>
</reference>
<dbReference type="InterPro" id="IPR036162">
    <property type="entry name" value="Resolvase-like_N_sf"/>
</dbReference>
<dbReference type="Pfam" id="PF13408">
    <property type="entry name" value="Zn_ribbon_recom"/>
    <property type="match status" value="1"/>
</dbReference>
<name>A0A841BLL6_9ACTN</name>
<dbReference type="SUPFAM" id="SSF53041">
    <property type="entry name" value="Resolvase-like"/>
    <property type="match status" value="1"/>
</dbReference>
<dbReference type="InterPro" id="IPR025827">
    <property type="entry name" value="Zn_ribbon_recom_dom"/>
</dbReference>
<sequence>MSTREFQDRLSSARWQRDFAEELVDGRGVVVAEFFDVGCSRRLPWLQRPEASRLLAAMADPARAFDAIVVGEFERAFCGDQFRVLAPLLELYGVELWLPELNGPVDATNELHLSLLALLGVHSKREVQRSRFRAKAAMRAQVIEQGRHLGGRPPYGYRLVDAGPHPNAAHARWGRMVQRLEPDPVTAPHVRWIFAQRLAGRSVTRIAHDLNDRQVPCPSGYDPGRNPHRSGTSWTLRTVAAILANPRYTGRQVWNRQHTTRGPLDIADDLLGQSETRRWTDLQQWVISRDVAHEPLVSERDFVAAQWTSAVPAPFDGNLNRYLLNGLIRCRECGRILDSHWVNGHPAYRCRHGSRSSTTAVGDRVRNVYIHETKAIQQLAEHLGIPDSDPHMVVQALLEHDAQVTCAVGGVLGIHFAPTPTATNQRPAIPQQRLAAKTPTDCHH</sequence>
<organism evidence="3 4">
    <name type="scientific">Allocatelliglobosispora scoriae</name>
    <dbReference type="NCBI Taxonomy" id="643052"/>
    <lineage>
        <taxon>Bacteria</taxon>
        <taxon>Bacillati</taxon>
        <taxon>Actinomycetota</taxon>
        <taxon>Actinomycetes</taxon>
        <taxon>Micromonosporales</taxon>
        <taxon>Micromonosporaceae</taxon>
        <taxon>Allocatelliglobosispora</taxon>
    </lineage>
</organism>
<evidence type="ECO:0000313" key="3">
    <source>
        <dbReference type="EMBL" id="MBB5868089.1"/>
    </source>
</evidence>
<dbReference type="InterPro" id="IPR050639">
    <property type="entry name" value="SSR_resolvase"/>
</dbReference>
<evidence type="ECO:0000256" key="1">
    <source>
        <dbReference type="SAM" id="MobiDB-lite"/>
    </source>
</evidence>
<dbReference type="PANTHER" id="PTHR30461">
    <property type="entry name" value="DNA-INVERTASE FROM LAMBDOID PROPHAGE"/>
    <property type="match status" value="1"/>
</dbReference>
<evidence type="ECO:0000259" key="2">
    <source>
        <dbReference type="PROSITE" id="PS51737"/>
    </source>
</evidence>